<dbReference type="EnsemblProtists" id="PYU1_T006161">
    <property type="protein sequence ID" value="PYU1_T006161"/>
    <property type="gene ID" value="PYU1_G006149"/>
</dbReference>
<keyword evidence="6" id="KW-1185">Reference proteome</keyword>
<evidence type="ECO:0000256" key="3">
    <source>
        <dbReference type="PROSITE-ProRule" id="PRU00023"/>
    </source>
</evidence>
<organism evidence="5 6">
    <name type="scientific">Globisporangium ultimum (strain ATCC 200006 / CBS 805.95 / DAOM BR144)</name>
    <name type="common">Pythium ultimum</name>
    <dbReference type="NCBI Taxonomy" id="431595"/>
    <lineage>
        <taxon>Eukaryota</taxon>
        <taxon>Sar</taxon>
        <taxon>Stramenopiles</taxon>
        <taxon>Oomycota</taxon>
        <taxon>Peronosporomycetes</taxon>
        <taxon>Pythiales</taxon>
        <taxon>Pythiaceae</taxon>
        <taxon>Globisporangium</taxon>
    </lineage>
</organism>
<feature type="repeat" description="ANK" evidence="3">
    <location>
        <begin position="1025"/>
        <end position="1057"/>
    </location>
</feature>
<accession>K3WMG9</accession>
<keyword evidence="1" id="KW-0677">Repeat</keyword>
<evidence type="ECO:0000313" key="5">
    <source>
        <dbReference type="EnsemblProtists" id="PYU1_T006161"/>
    </source>
</evidence>
<evidence type="ECO:0000256" key="1">
    <source>
        <dbReference type="ARBA" id="ARBA00022737"/>
    </source>
</evidence>
<protein>
    <recommendedName>
        <fullName evidence="7">Ankyrin repeat protein</fullName>
    </recommendedName>
</protein>
<reference evidence="5" key="3">
    <citation type="submission" date="2015-02" db="UniProtKB">
        <authorList>
            <consortium name="EnsemblProtists"/>
        </authorList>
    </citation>
    <scope>IDENTIFICATION</scope>
    <source>
        <strain evidence="5">DAOM BR144</strain>
    </source>
</reference>
<evidence type="ECO:0000313" key="6">
    <source>
        <dbReference type="Proteomes" id="UP000019132"/>
    </source>
</evidence>
<feature type="repeat" description="ANK" evidence="3">
    <location>
        <begin position="430"/>
        <end position="462"/>
    </location>
</feature>
<dbReference type="HOGENOM" id="CLU_001700_0_0_1"/>
<feature type="compositionally biased region" description="Polar residues" evidence="4">
    <location>
        <begin position="1293"/>
        <end position="1310"/>
    </location>
</feature>
<feature type="region of interest" description="Disordered" evidence="4">
    <location>
        <begin position="1267"/>
        <end position="1310"/>
    </location>
</feature>
<dbReference type="PANTHER" id="PTHR24123">
    <property type="entry name" value="ANKYRIN REPEAT-CONTAINING"/>
    <property type="match status" value="1"/>
</dbReference>
<dbReference type="STRING" id="431595.K3WMG9"/>
<dbReference type="InterPro" id="IPR036770">
    <property type="entry name" value="Ankyrin_rpt-contain_sf"/>
</dbReference>
<dbReference type="PROSITE" id="PS50297">
    <property type="entry name" value="ANK_REP_REGION"/>
    <property type="match status" value="3"/>
</dbReference>
<reference evidence="6" key="2">
    <citation type="submission" date="2010-04" db="EMBL/GenBank/DDBJ databases">
        <authorList>
            <person name="Buell R."/>
            <person name="Hamilton J."/>
            <person name="Hostetler J."/>
        </authorList>
    </citation>
    <scope>NUCLEOTIDE SEQUENCE [LARGE SCALE GENOMIC DNA]</scope>
    <source>
        <strain evidence="6">DAOM:BR144</strain>
    </source>
</reference>
<sequence>MCKLEWLDEDDEEHIYGPADVVESRHDIDPYLCAVEALDTLVLGYSKWNIPNPDTSSAAVPASDFSELIAQRMESELSALNNITAVGKPGIAAASKKKIDVSKPAVIGEGVACSVLEKSIELVQLAPSLSDKFPLVSNAVLQLLVHLMRLPGGIKAMLYLAKAGVTPGSKPLGEGSEKIVETRPSSTCPMLTLSTHFSAWPLSSEQSQRTQHALLLKPFLYVLESVYTTFSEVDSAAEALDVLTSGDDINTAVVYTHSATIGSTTIELPISQSDVFVNVAASIGALVRVISFADDSRMADCPSNPTQRLKLADKVESLALRLINFGREKQDVAIAKYKHLSEAADTNQTSPSTGAASSSPSEYVNISTMKLPEFPYMAQWAKAILNLQVDVLRFAYENYSAILLATELSNNKLALALLAAGASPDAASVDGTMPLMTALLTGNDELVRELLCFGANVDTMTVDGNDISVWSCALVSPLGQNVNQMISSAYEIKCAAQGMSLLMELDTVWGSPTFLASCLATKQLDVNVSNVDGNFLLHAIISKLLVRRQIRGLDVCMRYHSQKMERIFLLETVTALLETHGADANACNRLGQTPLHLALKFGHTEIAQCLLRHGANPNTQDSYGYLPLHYACLGFCASEVKQSTGSTLPNPLEILDEILASASKFELVAGKHSDLRKHKLPYEKNALAIETILEDGFVDATSPKAITTKVASVQQILTTAGFSDGLLPWHFACGGCSQVTSTICLDDDMRARFQSNGAARAAILTYFKQKHGADLREKANKNMTALHFALKTNISGCNADVVDVLLDSANCREQINDVHDHSTIDTLPPIPEGSQVDVLTANLHAIHCSVSSRSFDSKYHIILPNGDHLEDLQREQVQPSDRNSSVPAACGVKTKYLLLMESAFSPLHYALQSSDDMALRLLSFSDLSLDPDGSDLPLLALACVARRSAEVVSKLITQQVNMRVHLPLLGAQRDVIANQIAICNLASRKNAAALHFAVLYEDVDVVRVLVENKEVTNVNVRRSGDGFTPLHLACEMSHMELIKLLLDHGANLLQMSTLSSSANGVTPLQLLLKNDTPGNEQLKSLVAAKYLRREMLIEDLGTPLLTHRSSPGTARGESMVREPSYTDLDVDGSSIDADGDGIALSTKSKEQGITCMLLAIEEHNLSLYTRLSQLRENQREGQALGRRLLKDLEKSDDALHVLFQLFVDEPKLPPSFSAAQVTVLEERNANDVHSDRQQLPLRTVSFESIEHRHECYRQKIVRSKWIPPRPPTVMRRVSSMNAEVSPPKRKLSNSETPPENPSGPASAQST</sequence>
<dbReference type="InterPro" id="IPR002110">
    <property type="entry name" value="Ankyrin_rpt"/>
</dbReference>
<proteinExistence type="predicted"/>
<name>K3WMG9_GLOUD</name>
<dbReference type="SUPFAM" id="SSF48403">
    <property type="entry name" value="Ankyrin repeat"/>
    <property type="match status" value="2"/>
</dbReference>
<dbReference type="Gene3D" id="1.25.40.20">
    <property type="entry name" value="Ankyrin repeat-containing domain"/>
    <property type="match status" value="3"/>
</dbReference>
<evidence type="ECO:0008006" key="7">
    <source>
        <dbReference type="Google" id="ProtNLM"/>
    </source>
</evidence>
<dbReference type="InParanoid" id="K3WMG9"/>
<dbReference type="eggNOG" id="KOG4177">
    <property type="taxonomic scope" value="Eukaryota"/>
</dbReference>
<dbReference type="PRINTS" id="PR01415">
    <property type="entry name" value="ANKYRIN"/>
</dbReference>
<dbReference type="Pfam" id="PF12796">
    <property type="entry name" value="Ank_2"/>
    <property type="match status" value="2"/>
</dbReference>
<dbReference type="EMBL" id="GL376625">
    <property type="status" value="NOT_ANNOTATED_CDS"/>
    <property type="molecule type" value="Genomic_DNA"/>
</dbReference>
<dbReference type="VEuPathDB" id="FungiDB:PYU1_G006149"/>
<evidence type="ECO:0000256" key="4">
    <source>
        <dbReference type="SAM" id="MobiDB-lite"/>
    </source>
</evidence>
<dbReference type="PROSITE" id="PS50088">
    <property type="entry name" value="ANK_REPEAT"/>
    <property type="match status" value="3"/>
</dbReference>
<keyword evidence="2 3" id="KW-0040">ANK repeat</keyword>
<feature type="repeat" description="ANK" evidence="3">
    <location>
        <begin position="590"/>
        <end position="622"/>
    </location>
</feature>
<reference evidence="6" key="1">
    <citation type="journal article" date="2010" name="Genome Biol.">
        <title>Genome sequence of the necrotrophic plant pathogen Pythium ultimum reveals original pathogenicity mechanisms and effector repertoire.</title>
        <authorList>
            <person name="Levesque C.A."/>
            <person name="Brouwer H."/>
            <person name="Cano L."/>
            <person name="Hamilton J.P."/>
            <person name="Holt C."/>
            <person name="Huitema E."/>
            <person name="Raffaele S."/>
            <person name="Robideau G.P."/>
            <person name="Thines M."/>
            <person name="Win J."/>
            <person name="Zerillo M.M."/>
            <person name="Beakes G.W."/>
            <person name="Boore J.L."/>
            <person name="Busam D."/>
            <person name="Dumas B."/>
            <person name="Ferriera S."/>
            <person name="Fuerstenberg S.I."/>
            <person name="Gachon C.M."/>
            <person name="Gaulin E."/>
            <person name="Govers F."/>
            <person name="Grenville-Briggs L."/>
            <person name="Horner N."/>
            <person name="Hostetler J."/>
            <person name="Jiang R.H."/>
            <person name="Johnson J."/>
            <person name="Krajaejun T."/>
            <person name="Lin H."/>
            <person name="Meijer H.J."/>
            <person name="Moore B."/>
            <person name="Morris P."/>
            <person name="Phuntmart V."/>
            <person name="Puiu D."/>
            <person name="Shetty J."/>
            <person name="Stajich J.E."/>
            <person name="Tripathy S."/>
            <person name="Wawra S."/>
            <person name="van West P."/>
            <person name="Whitty B.R."/>
            <person name="Coutinho P.M."/>
            <person name="Henrissat B."/>
            <person name="Martin F."/>
            <person name="Thomas P.D."/>
            <person name="Tyler B.M."/>
            <person name="De Vries R.P."/>
            <person name="Kamoun S."/>
            <person name="Yandell M."/>
            <person name="Tisserat N."/>
            <person name="Buell C.R."/>
        </authorList>
    </citation>
    <scope>NUCLEOTIDE SEQUENCE</scope>
    <source>
        <strain evidence="6">DAOM:BR144</strain>
    </source>
</reference>
<dbReference type="SMART" id="SM00248">
    <property type="entry name" value="ANK"/>
    <property type="match status" value="8"/>
</dbReference>
<dbReference type="InterPro" id="IPR051165">
    <property type="entry name" value="Multifunctional_ANK_Repeat"/>
</dbReference>
<evidence type="ECO:0000256" key="2">
    <source>
        <dbReference type="ARBA" id="ARBA00023043"/>
    </source>
</evidence>
<dbReference type="Proteomes" id="UP000019132">
    <property type="component" value="Unassembled WGS sequence"/>
</dbReference>
<dbReference type="OMA" id="HANIRGC"/>
<dbReference type="PANTHER" id="PTHR24123:SF33">
    <property type="entry name" value="PROTEIN HOS4"/>
    <property type="match status" value="1"/>
</dbReference>